<evidence type="ECO:0000313" key="29">
    <source>
        <dbReference type="Proteomes" id="UP000434172"/>
    </source>
</evidence>
<dbReference type="SUPFAM" id="SSF52343">
    <property type="entry name" value="Ferredoxin reductase-like, C-terminal NADP-linked domain"/>
    <property type="match status" value="1"/>
</dbReference>
<evidence type="ECO:0000256" key="23">
    <source>
        <dbReference type="ARBA" id="ARBA00049138"/>
    </source>
</evidence>
<dbReference type="Proteomes" id="UP000434172">
    <property type="component" value="Unassembled WGS sequence"/>
</dbReference>
<evidence type="ECO:0000256" key="13">
    <source>
        <dbReference type="ARBA" id="ARBA00023002"/>
    </source>
</evidence>
<keyword evidence="16 26" id="KW-0472">Membrane</keyword>
<evidence type="ECO:0000256" key="25">
    <source>
        <dbReference type="SAM" id="MobiDB-lite"/>
    </source>
</evidence>
<dbReference type="FunFam" id="2.40.30.10:FF:000032">
    <property type="entry name" value="NADH-cytochrome b5 reductase"/>
    <property type="match status" value="1"/>
</dbReference>
<feature type="compositionally biased region" description="Low complexity" evidence="25">
    <location>
        <begin position="344"/>
        <end position="353"/>
    </location>
</feature>
<feature type="compositionally biased region" description="Basic residues" evidence="25">
    <location>
        <begin position="669"/>
        <end position="678"/>
    </location>
</feature>
<evidence type="ECO:0000256" key="17">
    <source>
        <dbReference type="ARBA" id="ARBA00023242"/>
    </source>
</evidence>
<evidence type="ECO:0000313" key="28">
    <source>
        <dbReference type="EMBL" id="KAF0327257.1"/>
    </source>
</evidence>
<evidence type="ECO:0000256" key="11">
    <source>
        <dbReference type="ARBA" id="ARBA00022827"/>
    </source>
</evidence>
<dbReference type="GO" id="GO:0005741">
    <property type="term" value="C:mitochondrial outer membrane"/>
    <property type="evidence" value="ECO:0007669"/>
    <property type="project" value="UniProtKB-SubCell"/>
</dbReference>
<feature type="binding site" evidence="24">
    <location>
        <position position="185"/>
    </location>
    <ligand>
        <name>FAD</name>
        <dbReference type="ChEBI" id="CHEBI:57692"/>
    </ligand>
</feature>
<comment type="subunit">
    <text evidence="19">Monomer. Component of the 2-(3-amino-3-carboxypropyl)histidine synthase complex composed of DPH1, DPH2, DPH3 and a NADH-dependent reductase, predominantly CBR1.</text>
</comment>
<comment type="catalytic activity">
    <reaction evidence="22">
        <text>2 Fe(III)-[cytochrome b5] + NADH = 2 Fe(II)-[cytochrome b5] + NAD(+) + H(+)</text>
        <dbReference type="Rhea" id="RHEA:46680"/>
        <dbReference type="Rhea" id="RHEA-COMP:10438"/>
        <dbReference type="Rhea" id="RHEA-COMP:10439"/>
        <dbReference type="ChEBI" id="CHEBI:15378"/>
        <dbReference type="ChEBI" id="CHEBI:29033"/>
        <dbReference type="ChEBI" id="CHEBI:29034"/>
        <dbReference type="ChEBI" id="CHEBI:57540"/>
        <dbReference type="ChEBI" id="CHEBI:57945"/>
        <dbReference type="EC" id="1.6.2.2"/>
    </reaction>
</comment>
<feature type="binding site" evidence="24">
    <location>
        <position position="143"/>
    </location>
    <ligand>
        <name>FAD</name>
        <dbReference type="ChEBI" id="CHEBI:57692"/>
    </ligand>
</feature>
<keyword evidence="14" id="KW-0520">NAD</keyword>
<evidence type="ECO:0000256" key="1">
    <source>
        <dbReference type="ARBA" id="ARBA00001974"/>
    </source>
</evidence>
<dbReference type="InterPro" id="IPR026822">
    <property type="entry name" value="Spp2/MOS2_G-patch"/>
</dbReference>
<dbReference type="GO" id="GO:0005634">
    <property type="term" value="C:nucleus"/>
    <property type="evidence" value="ECO:0007669"/>
    <property type="project" value="UniProtKB-SubCell"/>
</dbReference>
<evidence type="ECO:0000256" key="22">
    <source>
        <dbReference type="ARBA" id="ARBA00047682"/>
    </source>
</evidence>
<feature type="compositionally biased region" description="Basic and acidic residues" evidence="25">
    <location>
        <begin position="382"/>
        <end position="412"/>
    </location>
</feature>
<comment type="pathway">
    <text evidence="4">Protein modification; peptidyl-diphthamide biosynthesis.</text>
</comment>
<feature type="binding site" evidence="24">
    <location>
        <position position="134"/>
    </location>
    <ligand>
        <name>FAD</name>
        <dbReference type="ChEBI" id="CHEBI:57692"/>
    </ligand>
</feature>
<evidence type="ECO:0000256" key="15">
    <source>
        <dbReference type="ARBA" id="ARBA00023128"/>
    </source>
</evidence>
<dbReference type="Pfam" id="PF00175">
    <property type="entry name" value="NAD_binding_1"/>
    <property type="match status" value="1"/>
</dbReference>
<dbReference type="InterPro" id="IPR017927">
    <property type="entry name" value="FAD-bd_FR_type"/>
</dbReference>
<dbReference type="PROSITE" id="PS51384">
    <property type="entry name" value="FAD_FR"/>
    <property type="match status" value="1"/>
</dbReference>
<evidence type="ECO:0000256" key="21">
    <source>
        <dbReference type="ARBA" id="ARBA00041901"/>
    </source>
</evidence>
<dbReference type="InterPro" id="IPR001709">
    <property type="entry name" value="Flavoprot_Pyr_Nucl_cyt_Rdtase"/>
</dbReference>
<accession>A0A8H3WMI7</accession>
<feature type="binding site" evidence="24">
    <location>
        <position position="144"/>
    </location>
    <ligand>
        <name>FAD</name>
        <dbReference type="ChEBI" id="CHEBI:57692"/>
    </ligand>
</feature>
<evidence type="ECO:0000256" key="24">
    <source>
        <dbReference type="PIRSR" id="PIRSR601834-1"/>
    </source>
</evidence>
<dbReference type="InterPro" id="IPR001433">
    <property type="entry name" value="OxRdtase_FAD/NAD-bd"/>
</dbReference>
<dbReference type="GO" id="GO:0090524">
    <property type="term" value="F:cytochrome-b5 reductase activity, acting on NADH"/>
    <property type="evidence" value="ECO:0007669"/>
    <property type="project" value="UniProtKB-EC"/>
</dbReference>
<feature type="compositionally biased region" description="Basic and acidic residues" evidence="25">
    <location>
        <begin position="478"/>
        <end position="503"/>
    </location>
</feature>
<evidence type="ECO:0000256" key="12">
    <source>
        <dbReference type="ARBA" id="ARBA00022989"/>
    </source>
</evidence>
<dbReference type="AlphaFoldDB" id="A0A8H3WMI7"/>
<dbReference type="InterPro" id="IPR017938">
    <property type="entry name" value="Riboflavin_synthase-like_b-brl"/>
</dbReference>
<evidence type="ECO:0000256" key="3">
    <source>
        <dbReference type="ARBA" id="ARBA00004572"/>
    </source>
</evidence>
<evidence type="ECO:0000256" key="5">
    <source>
        <dbReference type="ARBA" id="ARBA00006105"/>
    </source>
</evidence>
<evidence type="ECO:0000256" key="9">
    <source>
        <dbReference type="ARBA" id="ARBA00022692"/>
    </source>
</evidence>
<feature type="binding site" evidence="24">
    <location>
        <position position="119"/>
    </location>
    <ligand>
        <name>FAD</name>
        <dbReference type="ChEBI" id="CHEBI:57692"/>
    </ligand>
</feature>
<dbReference type="Pfam" id="PF00970">
    <property type="entry name" value="FAD_binding_6"/>
    <property type="match status" value="1"/>
</dbReference>
<feature type="binding site" evidence="24">
    <location>
        <position position="136"/>
    </location>
    <ligand>
        <name>FAD</name>
        <dbReference type="ChEBI" id="CHEBI:57692"/>
    </ligand>
</feature>
<dbReference type="PANTHER" id="PTHR19370:SF184">
    <property type="entry name" value="NADH-CYTOCHROME B5 REDUCTASE-LIKE"/>
    <property type="match status" value="1"/>
</dbReference>
<gene>
    <name evidence="28" type="ORF">GQ607_005446</name>
</gene>
<dbReference type="EC" id="1.6.2.2" evidence="7"/>
<evidence type="ECO:0000256" key="2">
    <source>
        <dbReference type="ARBA" id="ARBA00004123"/>
    </source>
</evidence>
<dbReference type="Gene3D" id="2.40.30.10">
    <property type="entry name" value="Translation factors"/>
    <property type="match status" value="1"/>
</dbReference>
<keyword evidence="9 26" id="KW-0812">Transmembrane</keyword>
<evidence type="ECO:0000256" key="26">
    <source>
        <dbReference type="SAM" id="Phobius"/>
    </source>
</evidence>
<keyword evidence="15" id="KW-0496">Mitochondrion</keyword>
<dbReference type="InterPro" id="IPR001834">
    <property type="entry name" value="CBR-like"/>
</dbReference>
<evidence type="ECO:0000256" key="8">
    <source>
        <dbReference type="ARBA" id="ARBA00022630"/>
    </source>
</evidence>
<feature type="compositionally biased region" description="Basic and acidic residues" evidence="25">
    <location>
        <begin position="441"/>
        <end position="460"/>
    </location>
</feature>
<reference evidence="28 29" key="1">
    <citation type="submission" date="2019-12" db="EMBL/GenBank/DDBJ databases">
        <title>A genome sequence resource for the geographically widespread anthracnose pathogen Colletotrichum asianum.</title>
        <authorList>
            <person name="Meng Y."/>
        </authorList>
    </citation>
    <scope>NUCLEOTIDE SEQUENCE [LARGE SCALE GENOMIC DNA]</scope>
    <source>
        <strain evidence="28 29">ICMP 18580</strain>
    </source>
</reference>
<feature type="binding site" evidence="24">
    <location>
        <position position="117"/>
    </location>
    <ligand>
        <name>FAD</name>
        <dbReference type="ChEBI" id="CHEBI:57692"/>
    </ligand>
</feature>
<comment type="cofactor">
    <cofactor evidence="1 24">
        <name>FAD</name>
        <dbReference type="ChEBI" id="CHEBI:57692"/>
    </cofactor>
</comment>
<comment type="caution">
    <text evidence="28">The sequence shown here is derived from an EMBL/GenBank/DDBJ whole genome shotgun (WGS) entry which is preliminary data.</text>
</comment>
<evidence type="ECO:0000256" key="7">
    <source>
        <dbReference type="ARBA" id="ARBA00012011"/>
    </source>
</evidence>
<feature type="compositionally biased region" description="Polar residues" evidence="25">
    <location>
        <begin position="305"/>
        <end position="320"/>
    </location>
</feature>
<dbReference type="PANTHER" id="PTHR19370">
    <property type="entry name" value="NADH-CYTOCHROME B5 REDUCTASE"/>
    <property type="match status" value="1"/>
</dbReference>
<evidence type="ECO:0000256" key="14">
    <source>
        <dbReference type="ARBA" id="ARBA00023027"/>
    </source>
</evidence>
<organism evidence="28 29">
    <name type="scientific">Colletotrichum asianum</name>
    <dbReference type="NCBI Taxonomy" id="702518"/>
    <lineage>
        <taxon>Eukaryota</taxon>
        <taxon>Fungi</taxon>
        <taxon>Dikarya</taxon>
        <taxon>Ascomycota</taxon>
        <taxon>Pezizomycotina</taxon>
        <taxon>Sordariomycetes</taxon>
        <taxon>Hypocreomycetidae</taxon>
        <taxon>Glomerellales</taxon>
        <taxon>Glomerellaceae</taxon>
        <taxon>Colletotrichum</taxon>
        <taxon>Colletotrichum gloeosporioides species complex</taxon>
    </lineage>
</organism>
<comment type="similarity">
    <text evidence="6">Belongs to the SPP2 family.</text>
</comment>
<keyword evidence="29" id="KW-1185">Reference proteome</keyword>
<dbReference type="SUPFAM" id="SSF63380">
    <property type="entry name" value="Riboflavin synthase domain-like"/>
    <property type="match status" value="1"/>
</dbReference>
<dbReference type="Gene3D" id="3.40.50.80">
    <property type="entry name" value="Nucleotide-binding domain of ferredoxin-NADP reductase (FNR) module"/>
    <property type="match status" value="1"/>
</dbReference>
<dbReference type="PRINTS" id="PR00406">
    <property type="entry name" value="CYTB5RDTASE"/>
</dbReference>
<evidence type="ECO:0000256" key="4">
    <source>
        <dbReference type="ARBA" id="ARBA00005156"/>
    </source>
</evidence>
<keyword evidence="13" id="KW-0560">Oxidoreductase</keyword>
<comment type="catalytic activity">
    <reaction evidence="23">
        <text>2 Fe(3+)-[Dph3] + NADH = 2 Fe(2+)-[Dph3] + NAD(+) + H(+)</text>
        <dbReference type="Rhea" id="RHEA:71231"/>
        <dbReference type="Rhea" id="RHEA-COMP:18002"/>
        <dbReference type="Rhea" id="RHEA-COMP:18003"/>
        <dbReference type="ChEBI" id="CHEBI:15378"/>
        <dbReference type="ChEBI" id="CHEBI:29033"/>
        <dbReference type="ChEBI" id="CHEBI:29034"/>
        <dbReference type="ChEBI" id="CHEBI:57540"/>
        <dbReference type="ChEBI" id="CHEBI:57945"/>
        <dbReference type="ChEBI" id="CHEBI:83228"/>
    </reaction>
    <physiologicalReaction direction="left-to-right" evidence="23">
        <dbReference type="Rhea" id="RHEA:71232"/>
    </physiologicalReaction>
</comment>
<feature type="region of interest" description="Disordered" evidence="25">
    <location>
        <begin position="294"/>
        <end position="519"/>
    </location>
</feature>
<feature type="compositionally biased region" description="Basic and acidic residues" evidence="25">
    <location>
        <begin position="611"/>
        <end position="668"/>
    </location>
</feature>
<dbReference type="InterPro" id="IPR008333">
    <property type="entry name" value="Cbr1-like_FAD-bd_dom"/>
</dbReference>
<feature type="transmembrane region" description="Helical" evidence="26">
    <location>
        <begin position="20"/>
        <end position="46"/>
    </location>
</feature>
<evidence type="ECO:0000256" key="20">
    <source>
        <dbReference type="ARBA" id="ARBA00039438"/>
    </source>
</evidence>
<proteinExistence type="inferred from homology"/>
<evidence type="ECO:0000256" key="10">
    <source>
        <dbReference type="ARBA" id="ARBA00022787"/>
    </source>
</evidence>
<feature type="domain" description="FAD-binding FR-type" evidence="27">
    <location>
        <begin position="60"/>
        <end position="168"/>
    </location>
</feature>
<dbReference type="OrthoDB" id="432685at2759"/>
<dbReference type="Pfam" id="PF12656">
    <property type="entry name" value="G-patch_2"/>
    <property type="match status" value="1"/>
</dbReference>
<dbReference type="FunFam" id="3.40.50.80:FF:000019">
    <property type="entry name" value="NADH-cytochrome b5 reductase"/>
    <property type="match status" value="1"/>
</dbReference>
<comment type="subcellular location">
    <subcellularLocation>
        <location evidence="3">Mitochondrion outer membrane</location>
        <topology evidence="3">Single-pass membrane protein</topology>
    </subcellularLocation>
    <subcellularLocation>
        <location evidence="2">Nucleus</location>
    </subcellularLocation>
</comment>
<comment type="function">
    <text evidence="18">NADH-dependent reductase for DPH3 and cytochrome b5. Required for the first step of diphthamide biosynthesis, a post-translational modification of histidine which occurs in elongation factor 2. DPH1 and DPH2 transfer a 3-amino-3-carboxypropyl (ACP) group from S-adenosyl-L-methionine (SAM) to a histidine residue, the reaction is assisted by a reduction system comprising DPH3 and a NADH-dependent reductase, predominantly CBR1. By reducing DPH3, also involved in the formation of the tRNA wobble base modification mcm5s 2U (5-methoxycarbonylmethyl-2-thiouridine), mediated by the elongator complex. The cytochrome b5/NADH cytochrome b5 reductase electron transfer system supports the catalytic activity of several sterol biosynthetic enzymes.</text>
</comment>
<dbReference type="EMBL" id="WOWK01000024">
    <property type="protein sequence ID" value="KAF0327257.1"/>
    <property type="molecule type" value="Genomic_DNA"/>
</dbReference>
<dbReference type="CDD" id="cd06183">
    <property type="entry name" value="cyt_b5_reduct_like"/>
    <property type="match status" value="1"/>
</dbReference>
<comment type="similarity">
    <text evidence="5">Belongs to the flavoprotein pyridine nucleotide cytochrome reductase family.</text>
</comment>
<keyword evidence="8 24" id="KW-0285">Flavoprotein</keyword>
<evidence type="ECO:0000256" key="6">
    <source>
        <dbReference type="ARBA" id="ARBA00008576"/>
    </source>
</evidence>
<dbReference type="GO" id="GO:0005783">
    <property type="term" value="C:endoplasmic reticulum"/>
    <property type="evidence" value="ECO:0007669"/>
    <property type="project" value="TreeGrafter"/>
</dbReference>
<feature type="region of interest" description="Disordered" evidence="25">
    <location>
        <begin position="562"/>
        <end position="678"/>
    </location>
</feature>
<evidence type="ECO:0000259" key="27">
    <source>
        <dbReference type="PROSITE" id="PS51384"/>
    </source>
</evidence>
<keyword evidence="17" id="KW-0539">Nucleus</keyword>
<evidence type="ECO:0000256" key="16">
    <source>
        <dbReference type="ARBA" id="ARBA00023136"/>
    </source>
</evidence>
<dbReference type="PRINTS" id="PR00371">
    <property type="entry name" value="FPNCR"/>
</dbReference>
<keyword evidence="10" id="KW-1000">Mitochondrion outer membrane</keyword>
<sequence length="678" mass="76164">MADSLTSRAYFDNIYIPAGLLVLGVTIVKSEWLIYAIPLTLALAAWKFNSMQIKKVLKPDAFQDFELKEKTILSHNTAIYRFGLPSEKSVLGLPIGQHISIGANCPQPDGTSKEIVRSYTPISGDHQPGYFDLLIKSYPTGNISKHMASLKVGQTLKVKGPKGAFVYTPNMVRHFGMIAGGTGITPMLQIIRAVIRGRAAGDKTQIDLIFANVTPQDILLKEDLDAVAKEDSGFRVHYVLDKPPQGWTGGVGYVTADMITELLPKPADDVKILLCGPPPMVSGLKKATESLGFKKARPVSKLEDQSSTSTTRPGKAQTISGHPLPATMSDSSKAPRIAISFGGSSASKSQNNKKSSRPEPPSSLGKRSRTNALNHGFDSDSDGERDHRGRHEAITEFGGEREKKEKRPRELVIKSQSNRNWKDELRGRRGGKNLLPAEAQAQREGKQDAETEPADADKEIQWGLTVKKRKTSEEATDDDSRRREEDDRRSEETQVKKAPRTADDDAMDALLGKKRPEEEMVIEATEEDAYLADLKHVGEDSTLADYDAIPDGEFGAALLRGMGWDGKMRGPNKKRPTERRQNQLGLGAKKLEGAEDLGQWNHGGKKKSSRPRLDEYRRDEEKRRTERKERRGESYRDERDRDRERDREDRDRYSHRDRDRERDRDRDYHNHRHRDSRR</sequence>
<name>A0A8H3WMI7_9PEZI</name>
<evidence type="ECO:0000256" key="18">
    <source>
        <dbReference type="ARBA" id="ARBA00037104"/>
    </source>
</evidence>
<dbReference type="InterPro" id="IPR039261">
    <property type="entry name" value="FNR_nucleotide-bd"/>
</dbReference>
<keyword evidence="12 26" id="KW-1133">Transmembrane helix</keyword>
<protein>
    <recommendedName>
        <fullName evidence="20">NADH-cytochrome b5 reductase 1</fullName>
        <ecNumber evidence="7">1.6.2.2</ecNumber>
    </recommendedName>
    <alternativeName>
        <fullName evidence="21">Microsomal cytochrome b reductase</fullName>
    </alternativeName>
</protein>
<evidence type="ECO:0000256" key="19">
    <source>
        <dbReference type="ARBA" id="ARBA00038836"/>
    </source>
</evidence>
<keyword evidence="11 24" id="KW-0274">FAD</keyword>